<feature type="compositionally biased region" description="Basic and acidic residues" evidence="5">
    <location>
        <begin position="125"/>
        <end position="134"/>
    </location>
</feature>
<evidence type="ECO:0000313" key="8">
    <source>
        <dbReference type="EMBL" id="KAG8232775.1"/>
    </source>
</evidence>
<feature type="domain" description="Amino acid transporter transmembrane" evidence="7">
    <location>
        <begin position="1"/>
        <end position="58"/>
    </location>
</feature>
<proteinExistence type="predicted"/>
<keyword evidence="9" id="KW-1185">Reference proteome</keyword>
<evidence type="ECO:0000256" key="2">
    <source>
        <dbReference type="ARBA" id="ARBA00022692"/>
    </source>
</evidence>
<comment type="subcellular location">
    <subcellularLocation>
        <location evidence="1">Membrane</location>
    </subcellularLocation>
</comment>
<organism evidence="8 9">
    <name type="scientific">Ladona fulva</name>
    <name type="common">Scarce chaser dragonfly</name>
    <name type="synonym">Libellula fulva</name>
    <dbReference type="NCBI Taxonomy" id="123851"/>
    <lineage>
        <taxon>Eukaryota</taxon>
        <taxon>Metazoa</taxon>
        <taxon>Ecdysozoa</taxon>
        <taxon>Arthropoda</taxon>
        <taxon>Hexapoda</taxon>
        <taxon>Insecta</taxon>
        <taxon>Pterygota</taxon>
        <taxon>Palaeoptera</taxon>
        <taxon>Odonata</taxon>
        <taxon>Epiprocta</taxon>
        <taxon>Anisoptera</taxon>
        <taxon>Libelluloidea</taxon>
        <taxon>Libellulidae</taxon>
        <taxon>Ladona</taxon>
    </lineage>
</organism>
<dbReference type="OrthoDB" id="1684102at2759"/>
<comment type="caution">
    <text evidence="8">The sequence shown here is derived from an EMBL/GenBank/DDBJ whole genome shotgun (WGS) entry which is preliminary data.</text>
</comment>
<evidence type="ECO:0000313" key="9">
    <source>
        <dbReference type="Proteomes" id="UP000792457"/>
    </source>
</evidence>
<reference evidence="8" key="2">
    <citation type="submission" date="2017-10" db="EMBL/GenBank/DDBJ databases">
        <title>Ladona fulva Genome sequencing and assembly.</title>
        <authorList>
            <person name="Murali S."/>
            <person name="Richards S."/>
            <person name="Bandaranaike D."/>
            <person name="Bellair M."/>
            <person name="Blankenburg K."/>
            <person name="Chao H."/>
            <person name="Dinh H."/>
            <person name="Doddapaneni H."/>
            <person name="Dugan-Rocha S."/>
            <person name="Elkadiri S."/>
            <person name="Gnanaolivu R."/>
            <person name="Hernandez B."/>
            <person name="Skinner E."/>
            <person name="Javaid M."/>
            <person name="Lee S."/>
            <person name="Li M."/>
            <person name="Ming W."/>
            <person name="Munidasa M."/>
            <person name="Muniz J."/>
            <person name="Nguyen L."/>
            <person name="Hughes D."/>
            <person name="Osuji N."/>
            <person name="Pu L.-L."/>
            <person name="Puazo M."/>
            <person name="Qu C."/>
            <person name="Quiroz J."/>
            <person name="Raj R."/>
            <person name="Weissenberger G."/>
            <person name="Xin Y."/>
            <person name="Zou X."/>
            <person name="Han Y."/>
            <person name="Worley K."/>
            <person name="Muzny D."/>
            <person name="Gibbs R."/>
        </authorList>
    </citation>
    <scope>NUCLEOTIDE SEQUENCE</scope>
    <source>
        <strain evidence="8">Sampled in the wild</strain>
    </source>
</reference>
<dbReference type="Pfam" id="PF01490">
    <property type="entry name" value="Aa_trans"/>
    <property type="match status" value="1"/>
</dbReference>
<dbReference type="InterPro" id="IPR013057">
    <property type="entry name" value="AA_transpt_TM"/>
</dbReference>
<gene>
    <name evidence="8" type="ORF">J437_LFUL013255</name>
</gene>
<feature type="compositionally biased region" description="Basic and acidic residues" evidence="5">
    <location>
        <begin position="169"/>
        <end position="180"/>
    </location>
</feature>
<dbReference type="AlphaFoldDB" id="A0A8K0P1X7"/>
<keyword evidence="3 6" id="KW-1133">Transmembrane helix</keyword>
<sequence>MENNMSTPSDFGGYSGVLNRAMFVIVTMYVVLGFSGYLKYGENVLGSVTLNLPTDEAGNVLPVMKGAKNEGKMLFFQTGAGGKGNVCRGHIHHVCLAMLRSTGNHLEGVPLEENPEEESEAEDLPGIRREDCHRGGHLPARGGSSTPGAIHLPLWCLVFVCSRTCVPSPHRDMRSVEGPRPRRPQATPRDVRFPRAGPVQVEDDQRVGHHGLRTVRTDRGLVHRAQGHSAVIPVRTTILMSSSCLFTVSVATTMGLLTRRNS</sequence>
<keyword evidence="2 6" id="KW-0812">Transmembrane</keyword>
<evidence type="ECO:0000256" key="1">
    <source>
        <dbReference type="ARBA" id="ARBA00004370"/>
    </source>
</evidence>
<evidence type="ECO:0000259" key="7">
    <source>
        <dbReference type="Pfam" id="PF01490"/>
    </source>
</evidence>
<dbReference type="EMBL" id="KZ308650">
    <property type="protein sequence ID" value="KAG8232775.1"/>
    <property type="molecule type" value="Genomic_DNA"/>
</dbReference>
<feature type="transmembrane region" description="Helical" evidence="6">
    <location>
        <begin position="21"/>
        <end position="40"/>
    </location>
</feature>
<evidence type="ECO:0000256" key="6">
    <source>
        <dbReference type="SAM" id="Phobius"/>
    </source>
</evidence>
<name>A0A8K0P1X7_LADFU</name>
<protein>
    <recommendedName>
        <fullName evidence="7">Amino acid transporter transmembrane domain-containing protein</fullName>
    </recommendedName>
</protein>
<feature type="region of interest" description="Disordered" evidence="5">
    <location>
        <begin position="107"/>
        <end position="144"/>
    </location>
</feature>
<evidence type="ECO:0000256" key="4">
    <source>
        <dbReference type="ARBA" id="ARBA00023136"/>
    </source>
</evidence>
<evidence type="ECO:0000256" key="3">
    <source>
        <dbReference type="ARBA" id="ARBA00022989"/>
    </source>
</evidence>
<feature type="region of interest" description="Disordered" evidence="5">
    <location>
        <begin position="169"/>
        <end position="192"/>
    </location>
</feature>
<dbReference type="GO" id="GO:0016020">
    <property type="term" value="C:membrane"/>
    <property type="evidence" value="ECO:0007669"/>
    <property type="project" value="UniProtKB-SubCell"/>
</dbReference>
<keyword evidence="4 6" id="KW-0472">Membrane</keyword>
<accession>A0A8K0P1X7</accession>
<feature type="compositionally biased region" description="Acidic residues" evidence="5">
    <location>
        <begin position="113"/>
        <end position="123"/>
    </location>
</feature>
<reference evidence="8" key="1">
    <citation type="submission" date="2013-04" db="EMBL/GenBank/DDBJ databases">
        <authorList>
            <person name="Qu J."/>
            <person name="Murali S.C."/>
            <person name="Bandaranaike D."/>
            <person name="Bellair M."/>
            <person name="Blankenburg K."/>
            <person name="Chao H."/>
            <person name="Dinh H."/>
            <person name="Doddapaneni H."/>
            <person name="Downs B."/>
            <person name="Dugan-Rocha S."/>
            <person name="Elkadiri S."/>
            <person name="Gnanaolivu R.D."/>
            <person name="Hernandez B."/>
            <person name="Javaid M."/>
            <person name="Jayaseelan J.C."/>
            <person name="Lee S."/>
            <person name="Li M."/>
            <person name="Ming W."/>
            <person name="Munidasa M."/>
            <person name="Muniz J."/>
            <person name="Nguyen L."/>
            <person name="Ongeri F."/>
            <person name="Osuji N."/>
            <person name="Pu L.-L."/>
            <person name="Puazo M."/>
            <person name="Qu C."/>
            <person name="Quiroz J."/>
            <person name="Raj R."/>
            <person name="Weissenberger G."/>
            <person name="Xin Y."/>
            <person name="Zou X."/>
            <person name="Han Y."/>
            <person name="Richards S."/>
            <person name="Worley K."/>
            <person name="Muzny D."/>
            <person name="Gibbs R."/>
        </authorList>
    </citation>
    <scope>NUCLEOTIDE SEQUENCE</scope>
    <source>
        <strain evidence="8">Sampled in the wild</strain>
    </source>
</reference>
<evidence type="ECO:0000256" key="5">
    <source>
        <dbReference type="SAM" id="MobiDB-lite"/>
    </source>
</evidence>
<dbReference type="Proteomes" id="UP000792457">
    <property type="component" value="Unassembled WGS sequence"/>
</dbReference>